<dbReference type="Proteomes" id="UP000256900">
    <property type="component" value="Unassembled WGS sequence"/>
</dbReference>
<evidence type="ECO:0000256" key="3">
    <source>
        <dbReference type="ARBA" id="ARBA00022840"/>
    </source>
</evidence>
<dbReference type="Pfam" id="PF02682">
    <property type="entry name" value="CT_C_D"/>
    <property type="match status" value="1"/>
</dbReference>
<evidence type="ECO:0000256" key="1">
    <source>
        <dbReference type="ARBA" id="ARBA00022741"/>
    </source>
</evidence>
<dbReference type="EMBL" id="QUMO01000004">
    <property type="protein sequence ID" value="REF84722.1"/>
    <property type="molecule type" value="Genomic_DNA"/>
</dbReference>
<sequence length="238" mass="25243">MPATPRFLPAGESALVVEFGAAIDPALNDKVRAFDHALAAAAIPGIVETLPTYRSLMIHFDPRQVATDALIAELRKLQIGPGAAGVPKHWSIPVCYEPPHAEDLAEVAAALGLTAERVAALHAGAEYRVYMFGFAPGYVFLGGLPAELNISRRPKPRPPVPQGALLIAGGQALIANRPMPTGWYNLGATPALLFDPKRSPPVALDIGDRIRFTPVDGAAFARLRREAAEGAPVIEQKA</sequence>
<evidence type="ECO:0000259" key="4">
    <source>
        <dbReference type="SMART" id="SM00796"/>
    </source>
</evidence>
<dbReference type="GO" id="GO:0016787">
    <property type="term" value="F:hydrolase activity"/>
    <property type="evidence" value="ECO:0007669"/>
    <property type="project" value="UniProtKB-KW"/>
</dbReference>
<dbReference type="Gene3D" id="3.30.1360.40">
    <property type="match status" value="1"/>
</dbReference>
<keyword evidence="1" id="KW-0547">Nucleotide-binding</keyword>
<evidence type="ECO:0000256" key="2">
    <source>
        <dbReference type="ARBA" id="ARBA00022801"/>
    </source>
</evidence>
<proteinExistence type="predicted"/>
<dbReference type="AlphaFoldDB" id="A0A3D9YUX8"/>
<dbReference type="SMART" id="SM00796">
    <property type="entry name" value="AHS1"/>
    <property type="match status" value="1"/>
</dbReference>
<dbReference type="PANTHER" id="PTHR34698:SF2">
    <property type="entry name" value="5-OXOPROLINASE SUBUNIT B"/>
    <property type="match status" value="1"/>
</dbReference>
<dbReference type="InterPro" id="IPR010016">
    <property type="entry name" value="PxpB"/>
</dbReference>
<evidence type="ECO:0000313" key="6">
    <source>
        <dbReference type="Proteomes" id="UP000256900"/>
    </source>
</evidence>
<accession>A0A3D9YUX8</accession>
<keyword evidence="6" id="KW-1185">Reference proteome</keyword>
<feature type="domain" description="Carboxyltransferase" evidence="4">
    <location>
        <begin position="5"/>
        <end position="204"/>
    </location>
</feature>
<protein>
    <submittedName>
        <fullName evidence="5">KipI family sensor histidine kinase inhibitor</fullName>
    </submittedName>
</protein>
<dbReference type="Gene3D" id="2.40.100.10">
    <property type="entry name" value="Cyclophilin-like"/>
    <property type="match status" value="1"/>
</dbReference>
<dbReference type="GO" id="GO:0005524">
    <property type="term" value="F:ATP binding"/>
    <property type="evidence" value="ECO:0007669"/>
    <property type="project" value="UniProtKB-KW"/>
</dbReference>
<dbReference type="PANTHER" id="PTHR34698">
    <property type="entry name" value="5-OXOPROLINASE SUBUNIT B"/>
    <property type="match status" value="1"/>
</dbReference>
<name>A0A3D9YUX8_9HYPH</name>
<gene>
    <name evidence="5" type="ORF">DES32_2835</name>
</gene>
<dbReference type="SUPFAM" id="SSF160467">
    <property type="entry name" value="PH0987 N-terminal domain-like"/>
    <property type="match status" value="1"/>
</dbReference>
<dbReference type="InterPro" id="IPR029000">
    <property type="entry name" value="Cyclophilin-like_dom_sf"/>
</dbReference>
<evidence type="ECO:0000313" key="5">
    <source>
        <dbReference type="EMBL" id="REF84722.1"/>
    </source>
</evidence>
<keyword evidence="3" id="KW-0067">ATP-binding</keyword>
<comment type="caution">
    <text evidence="5">The sequence shown here is derived from an EMBL/GenBank/DDBJ whole genome shotgun (WGS) entry which is preliminary data.</text>
</comment>
<keyword evidence="2" id="KW-0378">Hydrolase</keyword>
<dbReference type="RefSeq" id="WP_181902981.1">
    <property type="nucleotide sequence ID" value="NZ_CP025086.1"/>
</dbReference>
<organism evidence="5 6">
    <name type="scientific">Methylovirgula ligni</name>
    <dbReference type="NCBI Taxonomy" id="569860"/>
    <lineage>
        <taxon>Bacteria</taxon>
        <taxon>Pseudomonadati</taxon>
        <taxon>Pseudomonadota</taxon>
        <taxon>Alphaproteobacteria</taxon>
        <taxon>Hyphomicrobiales</taxon>
        <taxon>Beijerinckiaceae</taxon>
        <taxon>Methylovirgula</taxon>
    </lineage>
</organism>
<dbReference type="InterPro" id="IPR003833">
    <property type="entry name" value="CT_C_D"/>
</dbReference>
<reference evidence="5 6" key="1">
    <citation type="submission" date="2018-08" db="EMBL/GenBank/DDBJ databases">
        <title>Genomic Encyclopedia of Type Strains, Phase IV (KMG-IV): sequencing the most valuable type-strain genomes for metagenomic binning, comparative biology and taxonomic classification.</title>
        <authorList>
            <person name="Goeker M."/>
        </authorList>
    </citation>
    <scope>NUCLEOTIDE SEQUENCE [LARGE SCALE GENOMIC DNA]</scope>
    <source>
        <strain evidence="5 6">BW863</strain>
    </source>
</reference>
<dbReference type="SUPFAM" id="SSF50891">
    <property type="entry name" value="Cyclophilin-like"/>
    <property type="match status" value="1"/>
</dbReference>